<sequence length="502" mass="53488">MGHPVPWLEYQALRVPEKIALRDLDSGRATTYKELSDRSGRLAGHLRELGMGKGDRVAVLAQNSARVFEVLYACARIGAIMVPVNWRLSPHELRAILADFGPGLLVHDDVNDALARDLAAGAADLPRLSWGDGTGHRYEEAVAAAPAVEPGPGLSDDDPWVIIYTSGTTGLPKGAVHTFASVRANIENSAFAGAVGADSVSLTVLPTFHVAGLHLYANAVLMHGGTALIMRSFDAAETLRLFQDREAGVTHFCGVPANFQFMAALPEFADAAFLPVNATVGGSPVPRAMVDLWQERGVNIMSIYGATEAGSSLLAMPPRGSAGPSAVGIPVIHAEASIRGTGGEALPDGSIGELWLRGRMLMSGYWNKPAETAAAIGPDGWLRTGDAASRDDDGVFHIVDRWKDMYISGGENVYPAEVENVIYQHPAVVLASVVGVPDERWGEVGRAFVVTGADGCTAEELRAWCRERLAAFKVPARFEFVADLPRNATGKIMKNQLKKVPA</sequence>
<protein>
    <submittedName>
        <fullName evidence="3">Long-chain fatty acid--CoA ligase</fullName>
    </submittedName>
</protein>
<proteinExistence type="predicted"/>
<dbReference type="EMBL" id="BAABEO010000009">
    <property type="protein sequence ID" value="GAA3677352.1"/>
    <property type="molecule type" value="Genomic_DNA"/>
</dbReference>
<dbReference type="PANTHER" id="PTHR43767">
    <property type="entry name" value="LONG-CHAIN-FATTY-ACID--COA LIGASE"/>
    <property type="match status" value="1"/>
</dbReference>
<gene>
    <name evidence="3" type="ORF">GCM10023081_14560</name>
</gene>
<feature type="domain" description="AMP-dependent synthetase/ligase" evidence="1">
    <location>
        <begin position="9"/>
        <end position="366"/>
    </location>
</feature>
<evidence type="ECO:0000259" key="1">
    <source>
        <dbReference type="Pfam" id="PF00501"/>
    </source>
</evidence>
<feature type="domain" description="AMP-binding enzyme C-terminal" evidence="2">
    <location>
        <begin position="417"/>
        <end position="491"/>
    </location>
</feature>
<comment type="caution">
    <text evidence="3">The sequence shown here is derived from an EMBL/GenBank/DDBJ whole genome shotgun (WGS) entry which is preliminary data.</text>
</comment>
<dbReference type="InterPro" id="IPR050237">
    <property type="entry name" value="ATP-dep_AMP-bd_enzyme"/>
</dbReference>
<name>A0ABP7C4S4_9MICC</name>
<evidence type="ECO:0000313" key="4">
    <source>
        <dbReference type="Proteomes" id="UP001500752"/>
    </source>
</evidence>
<dbReference type="GO" id="GO:0016874">
    <property type="term" value="F:ligase activity"/>
    <property type="evidence" value="ECO:0007669"/>
    <property type="project" value="UniProtKB-KW"/>
</dbReference>
<dbReference type="InterPro" id="IPR000873">
    <property type="entry name" value="AMP-dep_synth/lig_dom"/>
</dbReference>
<dbReference type="InterPro" id="IPR042099">
    <property type="entry name" value="ANL_N_sf"/>
</dbReference>
<evidence type="ECO:0000259" key="2">
    <source>
        <dbReference type="Pfam" id="PF13193"/>
    </source>
</evidence>
<dbReference type="Gene3D" id="3.30.300.30">
    <property type="match status" value="1"/>
</dbReference>
<organism evidence="3 4">
    <name type="scientific">Arthrobacter ginkgonis</name>
    <dbReference type="NCBI Taxonomy" id="1630594"/>
    <lineage>
        <taxon>Bacteria</taxon>
        <taxon>Bacillati</taxon>
        <taxon>Actinomycetota</taxon>
        <taxon>Actinomycetes</taxon>
        <taxon>Micrococcales</taxon>
        <taxon>Micrococcaceae</taxon>
        <taxon>Arthrobacter</taxon>
    </lineage>
</organism>
<keyword evidence="4" id="KW-1185">Reference proteome</keyword>
<reference evidence="4" key="1">
    <citation type="journal article" date="2019" name="Int. J. Syst. Evol. Microbiol.">
        <title>The Global Catalogue of Microorganisms (GCM) 10K type strain sequencing project: providing services to taxonomists for standard genome sequencing and annotation.</title>
        <authorList>
            <consortium name="The Broad Institute Genomics Platform"/>
            <consortium name="The Broad Institute Genome Sequencing Center for Infectious Disease"/>
            <person name="Wu L."/>
            <person name="Ma J."/>
        </authorList>
    </citation>
    <scope>NUCLEOTIDE SEQUENCE [LARGE SCALE GENOMIC DNA]</scope>
    <source>
        <strain evidence="4">JCM 30742</strain>
    </source>
</reference>
<evidence type="ECO:0000313" key="3">
    <source>
        <dbReference type="EMBL" id="GAA3677352.1"/>
    </source>
</evidence>
<dbReference type="InterPro" id="IPR045851">
    <property type="entry name" value="AMP-bd_C_sf"/>
</dbReference>
<dbReference type="Proteomes" id="UP001500752">
    <property type="component" value="Unassembled WGS sequence"/>
</dbReference>
<accession>A0ABP7C4S4</accession>
<dbReference type="SUPFAM" id="SSF56801">
    <property type="entry name" value="Acetyl-CoA synthetase-like"/>
    <property type="match status" value="1"/>
</dbReference>
<dbReference type="PANTHER" id="PTHR43767:SF1">
    <property type="entry name" value="NONRIBOSOMAL PEPTIDE SYNTHASE PES1 (EUROFUNG)-RELATED"/>
    <property type="match status" value="1"/>
</dbReference>
<dbReference type="RefSeq" id="WP_345149647.1">
    <property type="nucleotide sequence ID" value="NZ_BAABEO010000009.1"/>
</dbReference>
<dbReference type="Pfam" id="PF13193">
    <property type="entry name" value="AMP-binding_C"/>
    <property type="match status" value="1"/>
</dbReference>
<dbReference type="Gene3D" id="3.40.50.12780">
    <property type="entry name" value="N-terminal domain of ligase-like"/>
    <property type="match status" value="1"/>
</dbReference>
<dbReference type="InterPro" id="IPR020845">
    <property type="entry name" value="AMP-binding_CS"/>
</dbReference>
<keyword evidence="3" id="KW-0436">Ligase</keyword>
<dbReference type="PROSITE" id="PS00455">
    <property type="entry name" value="AMP_BINDING"/>
    <property type="match status" value="1"/>
</dbReference>
<dbReference type="Pfam" id="PF00501">
    <property type="entry name" value="AMP-binding"/>
    <property type="match status" value="1"/>
</dbReference>
<dbReference type="InterPro" id="IPR025110">
    <property type="entry name" value="AMP-bd_C"/>
</dbReference>